<dbReference type="Proteomes" id="UP001153076">
    <property type="component" value="Unassembled WGS sequence"/>
</dbReference>
<dbReference type="EMBL" id="JAKOGI010000769">
    <property type="protein sequence ID" value="KAJ8430686.1"/>
    <property type="molecule type" value="Genomic_DNA"/>
</dbReference>
<accession>A0A9Q1JTI8</accession>
<proteinExistence type="predicted"/>
<sequence>MFRSKIKLEEYLMCVQHKDTVGEDMSLDDIGMIPNLKEEEVKTIAENIFESRVSINMNASLVTIPDDFKNDKEVLIIDYLLMVLRNLVYVPLTIRIGAWSHSTLEVEVNRKILKSIGKRVRGFKYCLRCKYVKEDTAKEALYNLEKSKDPSAIGDQMCAGLVDYFFSVTFQDIATDIVKRKTGALEVAFSEAILSTETFGYHKLMGPESGRRGDDVEDNQKNNTLLAGEIENCTALRDKGGAAHALTSPHVLEQPNSLQGVKKSNATQISKKHISVTNRMENSTIGMPQPHNLVNQIPQSNVTI</sequence>
<gene>
    <name evidence="1" type="ORF">Cgig2_024551</name>
</gene>
<comment type="caution">
    <text evidence="1">The sequence shown here is derived from an EMBL/GenBank/DDBJ whole genome shotgun (WGS) entry which is preliminary data.</text>
</comment>
<reference evidence="1" key="1">
    <citation type="submission" date="2022-04" db="EMBL/GenBank/DDBJ databases">
        <title>Carnegiea gigantea Genome sequencing and assembly v2.</title>
        <authorList>
            <person name="Copetti D."/>
            <person name="Sanderson M.J."/>
            <person name="Burquez A."/>
            <person name="Wojciechowski M.F."/>
        </authorList>
    </citation>
    <scope>NUCLEOTIDE SEQUENCE</scope>
    <source>
        <strain evidence="1">SGP5-SGP5p</strain>
        <tissue evidence="1">Aerial part</tissue>
    </source>
</reference>
<keyword evidence="2" id="KW-1185">Reference proteome</keyword>
<evidence type="ECO:0000313" key="1">
    <source>
        <dbReference type="EMBL" id="KAJ8430686.1"/>
    </source>
</evidence>
<protein>
    <submittedName>
        <fullName evidence="1">Uncharacterized protein</fullName>
    </submittedName>
</protein>
<organism evidence="1 2">
    <name type="scientific">Carnegiea gigantea</name>
    <dbReference type="NCBI Taxonomy" id="171969"/>
    <lineage>
        <taxon>Eukaryota</taxon>
        <taxon>Viridiplantae</taxon>
        <taxon>Streptophyta</taxon>
        <taxon>Embryophyta</taxon>
        <taxon>Tracheophyta</taxon>
        <taxon>Spermatophyta</taxon>
        <taxon>Magnoliopsida</taxon>
        <taxon>eudicotyledons</taxon>
        <taxon>Gunneridae</taxon>
        <taxon>Pentapetalae</taxon>
        <taxon>Caryophyllales</taxon>
        <taxon>Cactineae</taxon>
        <taxon>Cactaceae</taxon>
        <taxon>Cactoideae</taxon>
        <taxon>Echinocereeae</taxon>
        <taxon>Carnegiea</taxon>
    </lineage>
</organism>
<name>A0A9Q1JTI8_9CARY</name>
<dbReference type="AlphaFoldDB" id="A0A9Q1JTI8"/>
<evidence type="ECO:0000313" key="2">
    <source>
        <dbReference type="Proteomes" id="UP001153076"/>
    </source>
</evidence>